<evidence type="ECO:0000259" key="1">
    <source>
        <dbReference type="Pfam" id="PF25372"/>
    </source>
</evidence>
<feature type="domain" description="F-box/LRR-repeat protein 15-like leucin rich repeat" evidence="1">
    <location>
        <begin position="327"/>
        <end position="487"/>
    </location>
</feature>
<evidence type="ECO:0000313" key="2">
    <source>
        <dbReference type="EMBL" id="VVA14345.1"/>
    </source>
</evidence>
<dbReference type="AlphaFoldDB" id="A0A5E4EF23"/>
<evidence type="ECO:0000313" key="3">
    <source>
        <dbReference type="Proteomes" id="UP000327085"/>
    </source>
</evidence>
<dbReference type="InterPro" id="IPR006553">
    <property type="entry name" value="Leu-rich_rpt_Cys-con_subtyp"/>
</dbReference>
<dbReference type="Gramene" id="VVA14345">
    <property type="protein sequence ID" value="VVA14345"/>
    <property type="gene ID" value="Prudul26B026305"/>
</dbReference>
<dbReference type="InterPro" id="IPR057207">
    <property type="entry name" value="FBXL15_LRR"/>
</dbReference>
<reference evidence="3" key="1">
    <citation type="journal article" date="2020" name="Plant J.">
        <title>Transposons played a major role in the diversification between the closely related almond and peach genomes: results from the almond genome sequence.</title>
        <authorList>
            <person name="Alioto T."/>
            <person name="Alexiou K.G."/>
            <person name="Bardil A."/>
            <person name="Barteri F."/>
            <person name="Castanera R."/>
            <person name="Cruz F."/>
            <person name="Dhingra A."/>
            <person name="Duval H."/>
            <person name="Fernandez I Marti A."/>
            <person name="Frias L."/>
            <person name="Galan B."/>
            <person name="Garcia J.L."/>
            <person name="Howad W."/>
            <person name="Gomez-Garrido J."/>
            <person name="Gut M."/>
            <person name="Julca I."/>
            <person name="Morata J."/>
            <person name="Puigdomenech P."/>
            <person name="Ribeca P."/>
            <person name="Rubio Cabetas M.J."/>
            <person name="Vlasova A."/>
            <person name="Wirthensohn M."/>
            <person name="Garcia-Mas J."/>
            <person name="Gabaldon T."/>
            <person name="Casacuberta J.M."/>
            <person name="Arus P."/>
        </authorList>
    </citation>
    <scope>NUCLEOTIDE SEQUENCE [LARGE SCALE GENOMIC DNA]</scope>
    <source>
        <strain evidence="3">cv. Texas</strain>
    </source>
</reference>
<dbReference type="Gene3D" id="3.80.10.10">
    <property type="entry name" value="Ribonuclease Inhibitor"/>
    <property type="match status" value="3"/>
</dbReference>
<organism evidence="2 3">
    <name type="scientific">Prunus dulcis</name>
    <name type="common">Almond</name>
    <name type="synonym">Amygdalus dulcis</name>
    <dbReference type="NCBI Taxonomy" id="3755"/>
    <lineage>
        <taxon>Eukaryota</taxon>
        <taxon>Viridiplantae</taxon>
        <taxon>Streptophyta</taxon>
        <taxon>Embryophyta</taxon>
        <taxon>Tracheophyta</taxon>
        <taxon>Spermatophyta</taxon>
        <taxon>Magnoliopsida</taxon>
        <taxon>eudicotyledons</taxon>
        <taxon>Gunneridae</taxon>
        <taxon>Pentapetalae</taxon>
        <taxon>rosids</taxon>
        <taxon>fabids</taxon>
        <taxon>Rosales</taxon>
        <taxon>Rosaceae</taxon>
        <taxon>Amygdaloideae</taxon>
        <taxon>Amygdaleae</taxon>
        <taxon>Prunus</taxon>
    </lineage>
</organism>
<protein>
    <submittedName>
        <fullName evidence="2">PREDICTED: F-box/LRR-repeat</fullName>
    </submittedName>
</protein>
<dbReference type="PANTHER" id="PTHR13318:SF105">
    <property type="entry name" value="F-BOX_LRR-REPEAT PROTEIN 3"/>
    <property type="match status" value="1"/>
</dbReference>
<dbReference type="InterPro" id="IPR032675">
    <property type="entry name" value="LRR_dom_sf"/>
</dbReference>
<gene>
    <name evidence="2" type="ORF">ALMOND_2B026305</name>
</gene>
<dbReference type="SMART" id="SM00367">
    <property type="entry name" value="LRR_CC"/>
    <property type="match status" value="18"/>
</dbReference>
<dbReference type="Proteomes" id="UP000327085">
    <property type="component" value="Chromosome 6"/>
</dbReference>
<dbReference type="SUPFAM" id="SSF52047">
    <property type="entry name" value="RNI-like"/>
    <property type="match status" value="3"/>
</dbReference>
<dbReference type="PANTHER" id="PTHR13318">
    <property type="entry name" value="PARTNER OF PAIRED, ISOFORM B-RELATED"/>
    <property type="match status" value="1"/>
</dbReference>
<feature type="domain" description="F-box/LRR-repeat protein 15-like leucin rich repeat" evidence="1">
    <location>
        <begin position="488"/>
        <end position="575"/>
    </location>
</feature>
<dbReference type="GO" id="GO:0031146">
    <property type="term" value="P:SCF-dependent proteasomal ubiquitin-dependent protein catabolic process"/>
    <property type="evidence" value="ECO:0007669"/>
    <property type="project" value="TreeGrafter"/>
</dbReference>
<dbReference type="Pfam" id="PF25372">
    <property type="entry name" value="DUF7885"/>
    <property type="match status" value="3"/>
</dbReference>
<dbReference type="CDD" id="cd22159">
    <property type="entry name" value="F-box_AtTIR1-like"/>
    <property type="match status" value="1"/>
</dbReference>
<dbReference type="InParanoid" id="A0A5E4EF23"/>
<feature type="domain" description="F-box/LRR-repeat protein 15-like leucin rich repeat" evidence="1">
    <location>
        <begin position="132"/>
        <end position="276"/>
    </location>
</feature>
<accession>A0A5E4EF23</accession>
<dbReference type="FunCoup" id="A0A5E4EF23">
    <property type="interactions" value="1236"/>
</dbReference>
<name>A0A5E4EF23_PRUDU</name>
<dbReference type="EMBL" id="CABIKO010000010">
    <property type="protein sequence ID" value="VVA14345.1"/>
    <property type="molecule type" value="Genomic_DNA"/>
</dbReference>
<sequence length="707" mass="77467">MKRQRTIVIFNSNMNNNNNHLFHFLSEEIIFIILDFLNQNPIDKKAFSLACKSFYAIEAKHRKKLKPLCSEHIPKVLNRYPHVSHIDLTLCPRITDASLTTISNACMSSLRSIDLSGSNCFSGAGLLSLAVNCKNLVEIDLSNATELRDSAVAALAEAKNLEKLWLGRCKQITDMGVGCIAVGCRKLRLISLKWCPGVGDLGVGLLAVKCKDIRSLDLSYLPITDKCLTSIFKLQYLEDLVLEGCFGIDDDSLSGLKHGCKSLKKLDISSCQNITHVGLSSLTSGSGGFLEQIILSHGSPVTLALADSLKKLPMLQSIKLDDCPVTYAGLKAIGNWCASLRELSLSKCAEVTDESLSSLLTKHKDLRKLDITCCRKITYASVDHITNSCTALTSLRMESCTLVPREAFVLIGQRCQFLEEIDITDNEVDDEGLKSICRCSNLSSLKLGICLNITDEGVANIGMCCSKLVELDLYRCTGISDSGISAVASGCPGLEMINIAYCKDITDSSLISLSKCSSLNTFESRGCPLITSLGLAAIAVGCKQLAKLDIKKCSSIDDAGMIPLAHFSQNLRQVLFLISCFFWSQTVHRRTTVSFDQSIHTFLQINLSYSSVTDVGLLSLASISCLQSLTILHLKGLSPSGLAAALLACRGLTKVKLQATFKTLLPQPLFEHLEARGCVFQWRDKFFRAELDPQCWKIQLEDIMQLQ</sequence>
<dbReference type="GO" id="GO:0019005">
    <property type="term" value="C:SCF ubiquitin ligase complex"/>
    <property type="evidence" value="ECO:0007669"/>
    <property type="project" value="TreeGrafter"/>
</dbReference>
<proteinExistence type="predicted"/>
<dbReference type="OMA" id="SINLWYC"/>